<feature type="transmembrane region" description="Helical" evidence="1">
    <location>
        <begin position="90"/>
        <end position="109"/>
    </location>
</feature>
<feature type="transmembrane region" description="Helical" evidence="1">
    <location>
        <begin position="64"/>
        <end position="83"/>
    </location>
</feature>
<evidence type="ECO:0000313" key="3">
    <source>
        <dbReference type="Proteomes" id="UP000297318"/>
    </source>
</evidence>
<feature type="transmembrane region" description="Helical" evidence="1">
    <location>
        <begin position="115"/>
        <end position="136"/>
    </location>
</feature>
<feature type="transmembrane region" description="Helical" evidence="1">
    <location>
        <begin position="148"/>
        <end position="170"/>
    </location>
</feature>
<organism evidence="2 3">
    <name type="scientific">Serinibacter arcticus</name>
    <dbReference type="NCBI Taxonomy" id="1655435"/>
    <lineage>
        <taxon>Bacteria</taxon>
        <taxon>Bacillati</taxon>
        <taxon>Actinomycetota</taxon>
        <taxon>Actinomycetes</taxon>
        <taxon>Micrococcales</taxon>
        <taxon>Beutenbergiaceae</taxon>
        <taxon>Serinibacter</taxon>
    </lineage>
</organism>
<feature type="transmembrane region" description="Helical" evidence="1">
    <location>
        <begin position="20"/>
        <end position="37"/>
    </location>
</feature>
<dbReference type="RefSeq" id="WP_135848319.1">
    <property type="nucleotide sequence ID" value="NZ_RHPJ01000001.1"/>
</dbReference>
<dbReference type="OrthoDB" id="5118673at2"/>
<dbReference type="InterPro" id="IPR009339">
    <property type="entry name" value="DUF998"/>
</dbReference>
<dbReference type="AlphaFoldDB" id="A0A4Z1E6G6"/>
<dbReference type="Proteomes" id="UP000297318">
    <property type="component" value="Unassembled WGS sequence"/>
</dbReference>
<reference evidence="2 3" key="1">
    <citation type="submission" date="2018-11" db="EMBL/GenBank/DDBJ databases">
        <title>Complete genome sequencing of the Actinobacteria Serinibacter sp. K3-2.</title>
        <authorList>
            <person name="Rakitin A.L."/>
            <person name="Beletsky A.V."/>
            <person name="Mardanov A.V."/>
            <person name="Ravin N.V."/>
            <person name="Gromova A.S."/>
            <person name="Filippova S.N."/>
            <person name="Gal'Chenko V.F."/>
        </authorList>
    </citation>
    <scope>NUCLEOTIDE SEQUENCE [LARGE SCALE GENOMIC DNA]</scope>
    <source>
        <strain evidence="2 3">K3-2</strain>
    </source>
</reference>
<dbReference type="Pfam" id="PF06197">
    <property type="entry name" value="DUF998"/>
    <property type="match status" value="1"/>
</dbReference>
<proteinExistence type="predicted"/>
<keyword evidence="3" id="KW-1185">Reference proteome</keyword>
<gene>
    <name evidence="2" type="ORF">SERN_0245</name>
</gene>
<keyword evidence="1" id="KW-0472">Membrane</keyword>
<dbReference type="EMBL" id="RHPJ01000001">
    <property type="protein sequence ID" value="TGO06053.1"/>
    <property type="molecule type" value="Genomic_DNA"/>
</dbReference>
<keyword evidence="1" id="KW-0812">Transmembrane</keyword>
<accession>A0A4Z1E6G6</accession>
<name>A0A4Z1E6G6_9MICO</name>
<evidence type="ECO:0000313" key="2">
    <source>
        <dbReference type="EMBL" id="TGO06053.1"/>
    </source>
</evidence>
<keyword evidence="1" id="KW-1133">Transmembrane helix</keyword>
<sequence length="203" mass="20624">MTSPRSSRPSTRGGTARWTIVSAVAAPVAMIGGWLLAESLQPSFDPVTETISALAVATRTAPQVLGVALVATGVAHVVTAIGLRPLRPAARMFLALGGVATAAVGLLPVDLHPQPHGIAAGIGFGALALWPALTARRAENGGEGIERPLPAVGATVVLTALVVVFAVFLSSGSGPIGLTERLACGAQSLWPLVTLLALRRRGR</sequence>
<protein>
    <submittedName>
        <fullName evidence="2">Putative integral membrane protein</fullName>
    </submittedName>
</protein>
<evidence type="ECO:0000256" key="1">
    <source>
        <dbReference type="SAM" id="Phobius"/>
    </source>
</evidence>
<comment type="caution">
    <text evidence="2">The sequence shown here is derived from an EMBL/GenBank/DDBJ whole genome shotgun (WGS) entry which is preliminary data.</text>
</comment>